<sequence>GYFKVIYYGGVLGAVRLESDHETWEKVPDEEVEAGDLPLYHHNLKADRLDVVLDEITVQRIGEEIKSNGKH</sequence>
<proteinExistence type="predicted"/>
<comment type="caution">
    <text evidence="1">The sequence shown here is derived from an EMBL/GenBank/DDBJ whole genome shotgun (WGS) entry which is preliminary data.</text>
</comment>
<accession>A0A699XTN3</accession>
<dbReference type="EMBL" id="BKCJ011890299">
    <property type="protein sequence ID" value="GFD61368.1"/>
    <property type="molecule type" value="Genomic_DNA"/>
</dbReference>
<name>A0A699XTN3_TANCI</name>
<evidence type="ECO:0000313" key="1">
    <source>
        <dbReference type="EMBL" id="GFD61368.1"/>
    </source>
</evidence>
<protein>
    <submittedName>
        <fullName evidence="1">Uncharacterized protein</fullName>
    </submittedName>
</protein>
<dbReference type="AlphaFoldDB" id="A0A699XTN3"/>
<reference evidence="1" key="1">
    <citation type="journal article" date="2019" name="Sci. Rep.">
        <title>Draft genome of Tanacetum cinerariifolium, the natural source of mosquito coil.</title>
        <authorList>
            <person name="Yamashiro T."/>
            <person name="Shiraishi A."/>
            <person name="Satake H."/>
            <person name="Nakayama K."/>
        </authorList>
    </citation>
    <scope>NUCLEOTIDE SEQUENCE</scope>
</reference>
<feature type="non-terminal residue" evidence="1">
    <location>
        <position position="1"/>
    </location>
</feature>
<gene>
    <name evidence="1" type="ORF">Tci_933337</name>
</gene>
<organism evidence="1">
    <name type="scientific">Tanacetum cinerariifolium</name>
    <name type="common">Dalmatian daisy</name>
    <name type="synonym">Chrysanthemum cinerariifolium</name>
    <dbReference type="NCBI Taxonomy" id="118510"/>
    <lineage>
        <taxon>Eukaryota</taxon>
        <taxon>Viridiplantae</taxon>
        <taxon>Streptophyta</taxon>
        <taxon>Embryophyta</taxon>
        <taxon>Tracheophyta</taxon>
        <taxon>Spermatophyta</taxon>
        <taxon>Magnoliopsida</taxon>
        <taxon>eudicotyledons</taxon>
        <taxon>Gunneridae</taxon>
        <taxon>Pentapetalae</taxon>
        <taxon>asterids</taxon>
        <taxon>campanulids</taxon>
        <taxon>Asterales</taxon>
        <taxon>Asteraceae</taxon>
        <taxon>Asteroideae</taxon>
        <taxon>Anthemideae</taxon>
        <taxon>Anthemidinae</taxon>
        <taxon>Tanacetum</taxon>
    </lineage>
</organism>